<feature type="domain" description="DNA-directed DNA polymerase X" evidence="8">
    <location>
        <begin position="4"/>
        <end position="327"/>
    </location>
</feature>
<comment type="caution">
    <text evidence="9">The sequence shown here is derived from an EMBL/GenBank/DDBJ whole genome shotgun (WGS) entry which is preliminary data.</text>
</comment>
<dbReference type="Gene3D" id="3.30.210.10">
    <property type="entry name" value="DNA polymerase, thumb domain"/>
    <property type="match status" value="1"/>
</dbReference>
<dbReference type="Proteomes" id="UP000034231">
    <property type="component" value="Unassembled WGS sequence"/>
</dbReference>
<keyword evidence="5" id="KW-0239">DNA-directed DNA polymerase</keyword>
<sequence length="338" mass="38953">MSKNFNNSQVFEYLTNIATAYEIKNKGRFRIVAYENAADTALTYPENLYELWRKNPNSLDSIPNIGPSILKKIDYLFRYQKPYPKLKIIFKNIHPAVFTFTKINGIGPLIAHKLTQTLKFSKNPTKALDQLISYCQKGKIKNIPSFGEKSEESILNNTLSFLGRQSRMPLKKAQILADKIIQYLHHRFPNIEFIPLGSLRRQSDSVGDIDIAAAAVNSQEIIDYFLQYPDIIQVIAEGKNKASLRLLHDIHVDLMIKPPSSFGSLLQHFTGSRQHNILLRRHALKLGYSVSEYGIKDLKTGIIHQFDNEKKFYNFLHLKYIPPKDRLGELELEKFKML</sequence>
<dbReference type="AlphaFoldDB" id="A0A0G0I777"/>
<name>A0A0G0I777_9BACT</name>
<dbReference type="InterPro" id="IPR002054">
    <property type="entry name" value="DNA-dir_DNA_pol_X"/>
</dbReference>
<keyword evidence="4" id="KW-0227">DNA damage</keyword>
<gene>
    <name evidence="9" type="ORF">US68_C0006G0087</name>
</gene>
<protein>
    <recommendedName>
        <fullName evidence="1">DNA-directed DNA polymerase</fullName>
        <ecNumber evidence="1">2.7.7.7</ecNumber>
    </recommendedName>
</protein>
<dbReference type="InterPro" id="IPR022312">
    <property type="entry name" value="DNA_pol_X"/>
</dbReference>
<keyword evidence="2" id="KW-0808">Transferase</keyword>
<comment type="catalytic activity">
    <reaction evidence="7">
        <text>DNA(n) + a 2'-deoxyribonucleoside 5'-triphosphate = DNA(n+1) + diphosphate</text>
        <dbReference type="Rhea" id="RHEA:22508"/>
        <dbReference type="Rhea" id="RHEA-COMP:17339"/>
        <dbReference type="Rhea" id="RHEA-COMP:17340"/>
        <dbReference type="ChEBI" id="CHEBI:33019"/>
        <dbReference type="ChEBI" id="CHEBI:61560"/>
        <dbReference type="ChEBI" id="CHEBI:173112"/>
        <dbReference type="EC" id="2.7.7.7"/>
    </reaction>
</comment>
<dbReference type="Pfam" id="PF14716">
    <property type="entry name" value="HHH_8"/>
    <property type="match status" value="1"/>
</dbReference>
<evidence type="ECO:0000313" key="9">
    <source>
        <dbReference type="EMBL" id="KKQ50407.1"/>
    </source>
</evidence>
<dbReference type="EMBL" id="LBTX01000006">
    <property type="protein sequence ID" value="KKQ50407.1"/>
    <property type="molecule type" value="Genomic_DNA"/>
</dbReference>
<dbReference type="PANTHER" id="PTHR11276:SF28">
    <property type="entry name" value="DNA POLYMERASE LAMBDA"/>
    <property type="match status" value="1"/>
</dbReference>
<dbReference type="InterPro" id="IPR027421">
    <property type="entry name" value="DNA_pol_lamdba_lyase_dom_sf"/>
</dbReference>
<evidence type="ECO:0000256" key="1">
    <source>
        <dbReference type="ARBA" id="ARBA00012417"/>
    </source>
</evidence>
<reference evidence="9 10" key="1">
    <citation type="journal article" date="2015" name="Nature">
        <title>rRNA introns, odd ribosomes, and small enigmatic genomes across a large radiation of phyla.</title>
        <authorList>
            <person name="Brown C.T."/>
            <person name="Hug L.A."/>
            <person name="Thomas B.C."/>
            <person name="Sharon I."/>
            <person name="Castelle C.J."/>
            <person name="Singh A."/>
            <person name="Wilkins M.J."/>
            <person name="Williams K.H."/>
            <person name="Banfield J.F."/>
        </authorList>
    </citation>
    <scope>NUCLEOTIDE SEQUENCE [LARGE SCALE GENOMIC DNA]</scope>
</reference>
<dbReference type="SMART" id="SM00483">
    <property type="entry name" value="POLXc"/>
    <property type="match status" value="1"/>
</dbReference>
<dbReference type="Gene3D" id="1.10.150.110">
    <property type="entry name" value="DNA polymerase beta, N-terminal domain-like"/>
    <property type="match status" value="1"/>
</dbReference>
<evidence type="ECO:0000256" key="5">
    <source>
        <dbReference type="ARBA" id="ARBA00022932"/>
    </source>
</evidence>
<dbReference type="PANTHER" id="PTHR11276">
    <property type="entry name" value="DNA POLYMERASE TYPE-X FAMILY MEMBER"/>
    <property type="match status" value="1"/>
</dbReference>
<dbReference type="CDD" id="cd00141">
    <property type="entry name" value="NT_POLXc"/>
    <property type="match status" value="1"/>
</dbReference>
<dbReference type="GO" id="GO:0006281">
    <property type="term" value="P:DNA repair"/>
    <property type="evidence" value="ECO:0007669"/>
    <property type="project" value="UniProtKB-KW"/>
</dbReference>
<dbReference type="SUPFAM" id="SSF81301">
    <property type="entry name" value="Nucleotidyltransferase"/>
    <property type="match status" value="1"/>
</dbReference>
<evidence type="ECO:0000256" key="3">
    <source>
        <dbReference type="ARBA" id="ARBA00022695"/>
    </source>
</evidence>
<dbReference type="SUPFAM" id="SSF47802">
    <property type="entry name" value="DNA polymerase beta, N-terminal domain-like"/>
    <property type="match status" value="1"/>
</dbReference>
<dbReference type="InterPro" id="IPR029398">
    <property type="entry name" value="PolB_thumb"/>
</dbReference>
<dbReference type="Pfam" id="PF14791">
    <property type="entry name" value="DNA_pol_B_thumb"/>
    <property type="match status" value="1"/>
</dbReference>
<proteinExistence type="predicted"/>
<evidence type="ECO:0000256" key="6">
    <source>
        <dbReference type="ARBA" id="ARBA00023204"/>
    </source>
</evidence>
<dbReference type="GO" id="GO:0003677">
    <property type="term" value="F:DNA binding"/>
    <property type="evidence" value="ECO:0007669"/>
    <property type="project" value="InterPro"/>
</dbReference>
<keyword evidence="6" id="KW-0234">DNA repair</keyword>
<keyword evidence="3" id="KW-0548">Nucleotidyltransferase</keyword>
<dbReference type="GO" id="GO:0003887">
    <property type="term" value="F:DNA-directed DNA polymerase activity"/>
    <property type="evidence" value="ECO:0007669"/>
    <property type="project" value="UniProtKB-KW"/>
</dbReference>
<dbReference type="Gene3D" id="1.10.150.20">
    <property type="entry name" value="5' to 3' exonuclease, C-terminal subdomain"/>
    <property type="match status" value="1"/>
</dbReference>
<organism evidence="9 10">
    <name type="scientific">Candidatus Shapirobacteria bacterium GW2011_GWE1_38_10</name>
    <dbReference type="NCBI Taxonomy" id="1618488"/>
    <lineage>
        <taxon>Bacteria</taxon>
        <taxon>Candidatus Shapironibacteriota</taxon>
    </lineage>
</organism>
<evidence type="ECO:0000313" key="10">
    <source>
        <dbReference type="Proteomes" id="UP000034231"/>
    </source>
</evidence>
<dbReference type="Gene3D" id="3.30.460.10">
    <property type="entry name" value="Beta Polymerase, domain 2"/>
    <property type="match status" value="1"/>
</dbReference>
<evidence type="ECO:0000256" key="4">
    <source>
        <dbReference type="ARBA" id="ARBA00022763"/>
    </source>
</evidence>
<dbReference type="InterPro" id="IPR037160">
    <property type="entry name" value="DNA_Pol_thumb_sf"/>
</dbReference>
<dbReference type="EC" id="2.7.7.7" evidence="1"/>
<dbReference type="InterPro" id="IPR002008">
    <property type="entry name" value="DNA_pol_X_beta-like"/>
</dbReference>
<dbReference type="InterPro" id="IPR010996">
    <property type="entry name" value="HHH_MUS81"/>
</dbReference>
<evidence type="ECO:0000259" key="8">
    <source>
        <dbReference type="SMART" id="SM00483"/>
    </source>
</evidence>
<evidence type="ECO:0000256" key="2">
    <source>
        <dbReference type="ARBA" id="ARBA00022679"/>
    </source>
</evidence>
<accession>A0A0G0I777</accession>
<dbReference type="PRINTS" id="PR00870">
    <property type="entry name" value="DNAPOLXBETA"/>
</dbReference>
<evidence type="ECO:0000256" key="7">
    <source>
        <dbReference type="ARBA" id="ARBA00049244"/>
    </source>
</evidence>
<dbReference type="InterPro" id="IPR043519">
    <property type="entry name" value="NT_sf"/>
</dbReference>